<dbReference type="Proteomes" id="UP000192708">
    <property type="component" value="Unassembled WGS sequence"/>
</dbReference>
<evidence type="ECO:0000313" key="1">
    <source>
        <dbReference type="EMBL" id="SMC37588.1"/>
    </source>
</evidence>
<dbReference type="CDD" id="cd16390">
    <property type="entry name" value="ParB_N_Srx_like"/>
    <property type="match status" value="1"/>
</dbReference>
<dbReference type="RefSeq" id="WP_084282913.1">
    <property type="nucleotide sequence ID" value="NZ_FWXJ01000003.1"/>
</dbReference>
<proteinExistence type="predicted"/>
<dbReference type="InterPro" id="IPR014956">
    <property type="entry name" value="ParBc_2"/>
</dbReference>
<dbReference type="InterPro" id="IPR016932">
    <property type="entry name" value="UCP029669"/>
</dbReference>
<dbReference type="OrthoDB" id="323572at2"/>
<dbReference type="Gene3D" id="1.10.8.10">
    <property type="entry name" value="DNA helicase RuvA subunit, C-terminal domain"/>
    <property type="match status" value="1"/>
</dbReference>
<dbReference type="SUPFAM" id="SSF110849">
    <property type="entry name" value="ParB/Sulfiredoxin"/>
    <property type="match status" value="1"/>
</dbReference>
<gene>
    <name evidence="1" type="ORF">SAMN06296008_103202</name>
</gene>
<dbReference type="AlphaFoldDB" id="A0A1W1YPC2"/>
<dbReference type="EMBL" id="FWXJ01000003">
    <property type="protein sequence ID" value="SMC37588.1"/>
    <property type="molecule type" value="Genomic_DNA"/>
</dbReference>
<protein>
    <recommendedName>
        <fullName evidence="3">Chromosome partitioning protein ParB</fullName>
    </recommendedName>
</protein>
<reference evidence="1 2" key="1">
    <citation type="submission" date="2017-04" db="EMBL/GenBank/DDBJ databases">
        <authorList>
            <person name="Afonso C.L."/>
            <person name="Miller P.J."/>
            <person name="Scott M.A."/>
            <person name="Spackman E."/>
            <person name="Goraichik I."/>
            <person name="Dimitrov K.M."/>
            <person name="Suarez D.L."/>
            <person name="Swayne D.E."/>
        </authorList>
    </citation>
    <scope>NUCLEOTIDE SEQUENCE [LARGE SCALE GENOMIC DNA]</scope>
    <source>
        <strain evidence="1 2">VK13</strain>
    </source>
</reference>
<evidence type="ECO:0000313" key="2">
    <source>
        <dbReference type="Proteomes" id="UP000192708"/>
    </source>
</evidence>
<sequence>MHPVHHHLVKVSLEEILPTQATVGYQEVHLKRKEWASLNPKKRADLIDSHWFPSVIGPGNKYYIVDHHHLGLALHQEGQKSVMLTVLKDLSWLDIQTFWKVMEFSQWVHPYDGEGNRLEYQALPKMVADLKDDPYRSLAGLARNQGAYAKQNTPFAEFMWADYFRLHIKLKTIESSMEKAIQTALDLAKKTEASYLPGWAGVKEEK</sequence>
<evidence type="ECO:0008006" key="3">
    <source>
        <dbReference type="Google" id="ProtNLM"/>
    </source>
</evidence>
<dbReference type="InterPro" id="IPR036086">
    <property type="entry name" value="ParB/Sulfiredoxin_sf"/>
</dbReference>
<dbReference type="Gene3D" id="3.90.1530.10">
    <property type="entry name" value="Conserved hypothetical protein from pyrococcus furiosus pfu- 392566-001, ParB domain"/>
    <property type="match status" value="1"/>
</dbReference>
<organism evidence="1 2">
    <name type="scientific">Polynucleobacter kasalickyi</name>
    <dbReference type="NCBI Taxonomy" id="1938817"/>
    <lineage>
        <taxon>Bacteria</taxon>
        <taxon>Pseudomonadati</taxon>
        <taxon>Pseudomonadota</taxon>
        <taxon>Betaproteobacteria</taxon>
        <taxon>Burkholderiales</taxon>
        <taxon>Burkholderiaceae</taxon>
        <taxon>Polynucleobacter</taxon>
    </lineage>
</organism>
<dbReference type="STRING" id="1938817.SAMN06296008_103202"/>
<dbReference type="PIRSF" id="PIRSF029669">
    <property type="entry name" value="UCP029669"/>
    <property type="match status" value="1"/>
</dbReference>
<keyword evidence="2" id="KW-1185">Reference proteome</keyword>
<dbReference type="Pfam" id="PF08857">
    <property type="entry name" value="ParBc_2"/>
    <property type="match status" value="1"/>
</dbReference>
<name>A0A1W1YPC2_9BURK</name>
<accession>A0A1W1YPC2</accession>